<dbReference type="Proteomes" id="UP000076962">
    <property type="component" value="Unassembled WGS sequence"/>
</dbReference>
<dbReference type="InterPro" id="IPR050351">
    <property type="entry name" value="BphY/WalK/GraS-like"/>
</dbReference>
<dbReference type="GO" id="GO:0004721">
    <property type="term" value="F:phosphoprotein phosphatase activity"/>
    <property type="evidence" value="ECO:0007669"/>
    <property type="project" value="TreeGrafter"/>
</dbReference>
<dbReference type="Pfam" id="PF02518">
    <property type="entry name" value="HATPase_c"/>
    <property type="match status" value="1"/>
</dbReference>
<reference evidence="8 9" key="1">
    <citation type="submission" date="2016-05" db="EMBL/GenBank/DDBJ databases">
        <title>Single-cell genome of chain-forming Candidatus Thiomargarita nelsonii and comparison to other large sulfur-oxidizing bacteria.</title>
        <authorList>
            <person name="Winkel M."/>
            <person name="Salman V."/>
            <person name="Woyke T."/>
            <person name="Schulz-Vogt H."/>
            <person name="Richter M."/>
            <person name="Flood B."/>
            <person name="Bailey J."/>
            <person name="Amann R."/>
            <person name="Mussmann M."/>
        </authorList>
    </citation>
    <scope>NUCLEOTIDE SEQUENCE [LARGE SCALE GENOMIC DNA]</scope>
    <source>
        <strain evidence="8 9">THI036</strain>
    </source>
</reference>
<evidence type="ECO:0000256" key="3">
    <source>
        <dbReference type="ARBA" id="ARBA00022553"/>
    </source>
</evidence>
<dbReference type="PANTHER" id="PTHR45453">
    <property type="entry name" value="PHOSPHATE REGULON SENSOR PROTEIN PHOR"/>
    <property type="match status" value="1"/>
</dbReference>
<dbReference type="GO" id="GO:0016036">
    <property type="term" value="P:cellular response to phosphate starvation"/>
    <property type="evidence" value="ECO:0007669"/>
    <property type="project" value="TreeGrafter"/>
</dbReference>
<dbReference type="AlphaFoldDB" id="A0A176RU84"/>
<evidence type="ECO:0000259" key="7">
    <source>
        <dbReference type="PROSITE" id="PS50109"/>
    </source>
</evidence>
<sequence>MTRSKVSLALLEDSTYKQAIDQDLQEMEKLLNELLETERLKGHVVLKRTSSSLNTLVKSVISDYFSDKPIHAFLERSLPTLQLDETRLRLLIRNLLENALKYQPSSAKPVEIHTRKENNAILLIVEDHGAGIEAEHIPHLTDPFYRVDPSRQRKTGGYGLGLYLCRLIAEAHGAQLEISSELGRGTRVSLKISLFAEQR</sequence>
<dbReference type="EC" id="2.7.13.3" evidence="2"/>
<evidence type="ECO:0000256" key="1">
    <source>
        <dbReference type="ARBA" id="ARBA00000085"/>
    </source>
</evidence>
<dbReference type="PRINTS" id="PR00344">
    <property type="entry name" value="BCTRLSENSOR"/>
</dbReference>
<evidence type="ECO:0000256" key="4">
    <source>
        <dbReference type="ARBA" id="ARBA00022679"/>
    </source>
</evidence>
<evidence type="ECO:0000313" key="9">
    <source>
        <dbReference type="Proteomes" id="UP000076962"/>
    </source>
</evidence>
<evidence type="ECO:0000256" key="2">
    <source>
        <dbReference type="ARBA" id="ARBA00012438"/>
    </source>
</evidence>
<evidence type="ECO:0000256" key="6">
    <source>
        <dbReference type="ARBA" id="ARBA00023012"/>
    </source>
</evidence>
<evidence type="ECO:0000256" key="5">
    <source>
        <dbReference type="ARBA" id="ARBA00022777"/>
    </source>
</evidence>
<keyword evidence="6" id="KW-0902">Two-component regulatory system</keyword>
<dbReference type="SMART" id="SM00387">
    <property type="entry name" value="HATPase_c"/>
    <property type="match status" value="1"/>
</dbReference>
<organism evidence="8 9">
    <name type="scientific">Candidatus Thiomargarita nelsonii</name>
    <dbReference type="NCBI Taxonomy" id="1003181"/>
    <lineage>
        <taxon>Bacteria</taxon>
        <taxon>Pseudomonadati</taxon>
        <taxon>Pseudomonadota</taxon>
        <taxon>Gammaproteobacteria</taxon>
        <taxon>Thiotrichales</taxon>
        <taxon>Thiotrichaceae</taxon>
        <taxon>Thiomargarita</taxon>
    </lineage>
</organism>
<keyword evidence="3" id="KW-0597">Phosphoprotein</keyword>
<dbReference type="GO" id="GO:0005886">
    <property type="term" value="C:plasma membrane"/>
    <property type="evidence" value="ECO:0007669"/>
    <property type="project" value="TreeGrafter"/>
</dbReference>
<feature type="domain" description="Histidine kinase" evidence="7">
    <location>
        <begin position="1"/>
        <end position="196"/>
    </location>
</feature>
<proteinExistence type="predicted"/>
<dbReference type="InterPro" id="IPR005467">
    <property type="entry name" value="His_kinase_dom"/>
</dbReference>
<dbReference type="Gene3D" id="3.30.565.10">
    <property type="entry name" value="Histidine kinase-like ATPase, C-terminal domain"/>
    <property type="match status" value="1"/>
</dbReference>
<gene>
    <name evidence="8" type="ORF">THIOM_005062</name>
</gene>
<dbReference type="InterPro" id="IPR003594">
    <property type="entry name" value="HATPase_dom"/>
</dbReference>
<evidence type="ECO:0000313" key="8">
    <source>
        <dbReference type="EMBL" id="OAD19309.1"/>
    </source>
</evidence>
<accession>A0A176RU84</accession>
<protein>
    <recommendedName>
        <fullName evidence="2">histidine kinase</fullName>
        <ecNumber evidence="2">2.7.13.3</ecNumber>
    </recommendedName>
</protein>
<dbReference type="SUPFAM" id="SSF55874">
    <property type="entry name" value="ATPase domain of HSP90 chaperone/DNA topoisomerase II/histidine kinase"/>
    <property type="match status" value="1"/>
</dbReference>
<comment type="catalytic activity">
    <reaction evidence="1">
        <text>ATP + protein L-histidine = ADP + protein N-phospho-L-histidine.</text>
        <dbReference type="EC" id="2.7.13.3"/>
    </reaction>
</comment>
<dbReference type="EMBL" id="LUTY01002853">
    <property type="protein sequence ID" value="OAD19309.1"/>
    <property type="molecule type" value="Genomic_DNA"/>
</dbReference>
<keyword evidence="9" id="KW-1185">Reference proteome</keyword>
<keyword evidence="5 8" id="KW-0418">Kinase</keyword>
<dbReference type="PANTHER" id="PTHR45453:SF1">
    <property type="entry name" value="PHOSPHATE REGULON SENSOR PROTEIN PHOR"/>
    <property type="match status" value="1"/>
</dbReference>
<name>A0A176RU84_9GAMM</name>
<dbReference type="GO" id="GO:0000155">
    <property type="term" value="F:phosphorelay sensor kinase activity"/>
    <property type="evidence" value="ECO:0007669"/>
    <property type="project" value="TreeGrafter"/>
</dbReference>
<dbReference type="PROSITE" id="PS50109">
    <property type="entry name" value="HIS_KIN"/>
    <property type="match status" value="1"/>
</dbReference>
<dbReference type="InterPro" id="IPR036890">
    <property type="entry name" value="HATPase_C_sf"/>
</dbReference>
<dbReference type="FunFam" id="3.30.565.10:FF:000006">
    <property type="entry name" value="Sensor histidine kinase WalK"/>
    <property type="match status" value="1"/>
</dbReference>
<dbReference type="InterPro" id="IPR004358">
    <property type="entry name" value="Sig_transdc_His_kin-like_C"/>
</dbReference>
<comment type="caution">
    <text evidence="8">The sequence shown here is derived from an EMBL/GenBank/DDBJ whole genome shotgun (WGS) entry which is preliminary data.</text>
</comment>
<keyword evidence="4" id="KW-0808">Transferase</keyword>